<sequence>MVNRNNTTSTTDAPRYNWDEEEKNNVLGYFFWGYVLTQIPGGRLSEIFGTKIIIGIGIMTASLFTILTPTASYMNYYCLLFVRFALGIALGVQWPSMPPMATKWVPPTGMSKFLSHLTASSLGVAVTLPMCGYLIDYWGWPSVFYVTGTIALTWTICWFYLIYDSPEQHPRISENEKLKLRHEIKRDVPSAKKKSTPWKKILTSGPVWAIVMANTCASFTFFIAFMQLPTYMSHVLHFSIKANGWLSSLPYFVRYCTSVISSCVADFIKKSERLSTTAIRKTFCSILFFGTFILFAIQAFWGYNSIVSVAVFTSSLGLMGLATPGIYANSVDIAPAYSGTVYGISQVPAALAGYALTKIVAVITKDEQSFQQWTYAELFGPKRIIGGGLLTANLLTILTPVASYSNYYCLLVARAILGVVMGIHWPSTPLIATRWIAPTDTSKFLSHMAAASLGVVITLPICGYMIDSYGWPSVFYVTEYFTCKRILSCIVILTFMIHHMLRLNISIAIVEMTIHNNSNASVKGPRYHWNEEEKNEILGSFFWGYFVMQIPGGRLSEIFGPRIVLGTGLLIAALLTILTPVTCKWGFYWVVLARFALGLSLGVQWPSIPPLAAKWVSSTDTSKFMAHMMASALGAALTLPMCGHLIAQFGWPSVFYVTGTITLLCTIAWFYLAYDSPEQHPRISDKEREALKAEVNYNQIEKNNKSPPWGKMFTSGPVWALIVGNSFSSFTVFIVLFQMPSYISQVLHMDIMVNGWLSGLPHIVRYTFAVIWSYLADKEVKKGRFSRTTIRKACNTIAFLGAASFFTIQAIWGYSWIVSVIVFTGSFALLSFTTPGILANCVDIAPAYSGTLLALSHVPACVFGYFSTKIVGFFTKDEQNFQQWSYIFWIVVGVYLFASIFFIVFGSGEVQSWHPKIVKDAEMNQLRNEQDQPLTPPN</sequence>
<keyword evidence="6 7" id="KW-0472">Membrane</keyword>
<gene>
    <name evidence="9" type="ORF">GEV33_001680</name>
</gene>
<feature type="transmembrane region" description="Helical" evidence="7">
    <location>
        <begin position="48"/>
        <end position="67"/>
    </location>
</feature>
<name>A0A8J6HWI8_TENMO</name>
<feature type="transmembrane region" description="Helical" evidence="7">
    <location>
        <begin position="486"/>
        <end position="505"/>
    </location>
</feature>
<keyword evidence="10" id="KW-1185">Reference proteome</keyword>
<feature type="transmembrane region" description="Helical" evidence="7">
    <location>
        <begin position="280"/>
        <end position="301"/>
    </location>
</feature>
<dbReference type="InterPro" id="IPR050382">
    <property type="entry name" value="MFS_Na/Anion_cotransporter"/>
</dbReference>
<feature type="transmembrane region" description="Helical" evidence="7">
    <location>
        <begin position="845"/>
        <end position="866"/>
    </location>
</feature>
<evidence type="ECO:0000256" key="3">
    <source>
        <dbReference type="ARBA" id="ARBA00022692"/>
    </source>
</evidence>
<evidence type="ECO:0000256" key="5">
    <source>
        <dbReference type="ARBA" id="ARBA00022989"/>
    </source>
</evidence>
<feature type="transmembrane region" description="Helical" evidence="7">
    <location>
        <begin position="820"/>
        <end position="838"/>
    </location>
</feature>
<feature type="transmembrane region" description="Helical" evidence="7">
    <location>
        <begin position="141"/>
        <end position="163"/>
    </location>
</feature>
<dbReference type="InterPro" id="IPR036259">
    <property type="entry name" value="MFS_trans_sf"/>
</dbReference>
<dbReference type="Pfam" id="PF07690">
    <property type="entry name" value="MFS_1"/>
    <property type="match status" value="3"/>
</dbReference>
<dbReference type="InterPro" id="IPR020846">
    <property type="entry name" value="MFS_dom"/>
</dbReference>
<reference evidence="9" key="1">
    <citation type="journal article" date="2020" name="J Insects Food Feed">
        <title>The yellow mealworm (Tenebrio molitor) genome: a resource for the emerging insects as food and feed industry.</title>
        <authorList>
            <person name="Eriksson T."/>
            <person name="Andere A."/>
            <person name="Kelstrup H."/>
            <person name="Emery V."/>
            <person name="Picard C."/>
        </authorList>
    </citation>
    <scope>NUCLEOTIDE SEQUENCE</scope>
    <source>
        <strain evidence="9">Stoneville</strain>
        <tissue evidence="9">Whole head</tissue>
    </source>
</reference>
<evidence type="ECO:0000256" key="6">
    <source>
        <dbReference type="ARBA" id="ARBA00023136"/>
    </source>
</evidence>
<feature type="transmembrane region" description="Helical" evidence="7">
    <location>
        <begin position="563"/>
        <end position="581"/>
    </location>
</feature>
<feature type="transmembrane region" description="Helical" evidence="7">
    <location>
        <begin position="886"/>
        <end position="906"/>
    </location>
</feature>
<dbReference type="AlphaFoldDB" id="A0A8J6HWI8"/>
<evidence type="ECO:0000313" key="10">
    <source>
        <dbReference type="Proteomes" id="UP000719412"/>
    </source>
</evidence>
<dbReference type="FunFam" id="1.20.1250.20:FF:000003">
    <property type="entry name" value="Solute carrier family 17 member 3"/>
    <property type="match status" value="2"/>
</dbReference>
<protein>
    <recommendedName>
        <fullName evidence="8">Major facilitator superfamily (MFS) profile domain-containing protein</fullName>
    </recommendedName>
</protein>
<dbReference type="GO" id="GO:0015293">
    <property type="term" value="F:symporter activity"/>
    <property type="evidence" value="ECO:0007669"/>
    <property type="project" value="UniProtKB-KW"/>
</dbReference>
<dbReference type="GO" id="GO:0016020">
    <property type="term" value="C:membrane"/>
    <property type="evidence" value="ECO:0007669"/>
    <property type="project" value="UniProtKB-SubCell"/>
</dbReference>
<feature type="transmembrane region" description="Helical" evidence="7">
    <location>
        <begin position="444"/>
        <end position="466"/>
    </location>
</feature>
<evidence type="ECO:0000256" key="1">
    <source>
        <dbReference type="ARBA" id="ARBA00004141"/>
    </source>
</evidence>
<keyword evidence="2" id="KW-0813">Transport</keyword>
<dbReference type="PANTHER" id="PTHR11662:SF411">
    <property type="entry name" value="GH05102P"/>
    <property type="match status" value="1"/>
</dbReference>
<keyword evidence="4" id="KW-0769">Symport</keyword>
<dbReference type="Proteomes" id="UP000719412">
    <property type="component" value="Unassembled WGS sequence"/>
</dbReference>
<feature type="transmembrane region" description="Helical" evidence="7">
    <location>
        <begin position="626"/>
        <end position="647"/>
    </location>
</feature>
<dbReference type="Gene3D" id="1.20.1250.20">
    <property type="entry name" value="MFS general substrate transporter like domains"/>
    <property type="match status" value="5"/>
</dbReference>
<evidence type="ECO:0000256" key="2">
    <source>
        <dbReference type="ARBA" id="ARBA00022448"/>
    </source>
</evidence>
<feature type="transmembrane region" description="Helical" evidence="7">
    <location>
        <begin position="307"/>
        <end position="328"/>
    </location>
</feature>
<feature type="transmembrane region" description="Helical" evidence="7">
    <location>
        <begin position="411"/>
        <end position="432"/>
    </location>
</feature>
<feature type="transmembrane region" description="Helical" evidence="7">
    <location>
        <begin position="587"/>
        <end position="605"/>
    </location>
</feature>
<comment type="caution">
    <text evidence="9">The sequence shown here is derived from an EMBL/GenBank/DDBJ whole genome shotgun (WGS) entry which is preliminary data.</text>
</comment>
<dbReference type="EMBL" id="JABDTM020009368">
    <property type="protein sequence ID" value="KAH0821111.1"/>
    <property type="molecule type" value="Genomic_DNA"/>
</dbReference>
<feature type="transmembrane region" description="Helical" evidence="7">
    <location>
        <begin position="718"/>
        <end position="739"/>
    </location>
</feature>
<feature type="domain" description="Major facilitator superfamily (MFS) profile" evidence="8">
    <location>
        <begin position="490"/>
        <end position="910"/>
    </location>
</feature>
<evidence type="ECO:0000313" key="9">
    <source>
        <dbReference type="EMBL" id="KAH0821111.1"/>
    </source>
</evidence>
<dbReference type="PANTHER" id="PTHR11662">
    <property type="entry name" value="SOLUTE CARRIER FAMILY 17"/>
    <property type="match status" value="1"/>
</dbReference>
<evidence type="ECO:0000256" key="7">
    <source>
        <dbReference type="SAM" id="Phobius"/>
    </source>
</evidence>
<dbReference type="PROSITE" id="PS50850">
    <property type="entry name" value="MFS"/>
    <property type="match status" value="2"/>
</dbReference>
<evidence type="ECO:0000259" key="8">
    <source>
        <dbReference type="PROSITE" id="PS50850"/>
    </source>
</evidence>
<reference evidence="9" key="2">
    <citation type="submission" date="2021-08" db="EMBL/GenBank/DDBJ databases">
        <authorList>
            <person name="Eriksson T."/>
        </authorList>
    </citation>
    <scope>NUCLEOTIDE SEQUENCE</scope>
    <source>
        <strain evidence="9">Stoneville</strain>
        <tissue evidence="9">Whole head</tissue>
    </source>
</reference>
<keyword evidence="5 7" id="KW-1133">Transmembrane helix</keyword>
<dbReference type="SUPFAM" id="SSF103473">
    <property type="entry name" value="MFS general substrate transporter"/>
    <property type="match status" value="3"/>
</dbReference>
<feature type="transmembrane region" description="Helical" evidence="7">
    <location>
        <begin position="113"/>
        <end position="135"/>
    </location>
</feature>
<dbReference type="FunFam" id="1.20.1250.20:FF:000157">
    <property type="entry name" value="Inorganic phosphate cotransporter"/>
    <property type="match status" value="2"/>
</dbReference>
<feature type="transmembrane region" description="Helical" evidence="7">
    <location>
        <begin position="207"/>
        <end position="228"/>
    </location>
</feature>
<feature type="transmembrane region" description="Helical" evidence="7">
    <location>
        <begin position="653"/>
        <end position="674"/>
    </location>
</feature>
<evidence type="ECO:0000256" key="4">
    <source>
        <dbReference type="ARBA" id="ARBA00022847"/>
    </source>
</evidence>
<dbReference type="InterPro" id="IPR011701">
    <property type="entry name" value="MFS"/>
</dbReference>
<comment type="subcellular location">
    <subcellularLocation>
        <location evidence="1">Membrane</location>
        <topology evidence="1">Multi-pass membrane protein</topology>
    </subcellularLocation>
</comment>
<dbReference type="GO" id="GO:0006820">
    <property type="term" value="P:monoatomic anion transport"/>
    <property type="evidence" value="ECO:0007669"/>
    <property type="project" value="TreeGrafter"/>
</dbReference>
<organism evidence="9 10">
    <name type="scientific">Tenebrio molitor</name>
    <name type="common">Yellow mealworm beetle</name>
    <dbReference type="NCBI Taxonomy" id="7067"/>
    <lineage>
        <taxon>Eukaryota</taxon>
        <taxon>Metazoa</taxon>
        <taxon>Ecdysozoa</taxon>
        <taxon>Arthropoda</taxon>
        <taxon>Hexapoda</taxon>
        <taxon>Insecta</taxon>
        <taxon>Pterygota</taxon>
        <taxon>Neoptera</taxon>
        <taxon>Endopterygota</taxon>
        <taxon>Coleoptera</taxon>
        <taxon>Polyphaga</taxon>
        <taxon>Cucujiformia</taxon>
        <taxon>Tenebrionidae</taxon>
        <taxon>Tenebrio</taxon>
    </lineage>
</organism>
<feature type="transmembrane region" description="Helical" evidence="7">
    <location>
        <begin position="796"/>
        <end position="814"/>
    </location>
</feature>
<keyword evidence="3 7" id="KW-0812">Transmembrane</keyword>
<feature type="transmembrane region" description="Helical" evidence="7">
    <location>
        <begin position="73"/>
        <end position="92"/>
    </location>
</feature>
<feature type="domain" description="Major facilitator superfamily (MFS) profile" evidence="8">
    <location>
        <begin position="1"/>
        <end position="405"/>
    </location>
</feature>
<accession>A0A8J6HWI8</accession>
<feature type="transmembrane region" description="Helical" evidence="7">
    <location>
        <begin position="384"/>
        <end position="405"/>
    </location>
</feature>
<proteinExistence type="predicted"/>